<dbReference type="Pfam" id="PF01613">
    <property type="entry name" value="Flavin_Reduct"/>
    <property type="match status" value="1"/>
</dbReference>
<evidence type="ECO:0000259" key="5">
    <source>
        <dbReference type="SMART" id="SM00903"/>
    </source>
</evidence>
<evidence type="ECO:0000256" key="3">
    <source>
        <dbReference type="ARBA" id="ARBA00038054"/>
    </source>
</evidence>
<keyword evidence="6" id="KW-0560">Oxidoreductase</keyword>
<dbReference type="PANTHER" id="PTHR43567:SF1">
    <property type="entry name" value="FLAVOREDOXIN"/>
    <property type="match status" value="1"/>
</dbReference>
<evidence type="ECO:0000256" key="4">
    <source>
        <dbReference type="SAM" id="MobiDB-lite"/>
    </source>
</evidence>
<name>A0ABW1BJA9_9ACTN</name>
<accession>A0ABW1BJA9</accession>
<dbReference type="SMART" id="SM00903">
    <property type="entry name" value="Flavin_Reduct"/>
    <property type="match status" value="1"/>
</dbReference>
<keyword evidence="2" id="KW-0285">Flavoprotein</keyword>
<dbReference type="EC" id="1.5.1.-" evidence="6"/>
<keyword evidence="7" id="KW-1185">Reference proteome</keyword>
<dbReference type="GO" id="GO:0016491">
    <property type="term" value="F:oxidoreductase activity"/>
    <property type="evidence" value="ECO:0007669"/>
    <property type="project" value="UniProtKB-KW"/>
</dbReference>
<comment type="cofactor">
    <cofactor evidence="1">
        <name>FMN</name>
        <dbReference type="ChEBI" id="CHEBI:58210"/>
    </cofactor>
</comment>
<gene>
    <name evidence="6" type="ORF">ACFQGO_37495</name>
</gene>
<sequence>MAASAEETQTKTAGTAGTGRTSIPPNAFYVPSPVVLLSTESEDGEVDVSAMSAVGVVCLDPPILAVGIKPRRHTYKNIRRTGSFVVNLPLQDGLEASDYTGTRSWRKEPEKLEKAGLEVGRLPESGLPYLPSCPISMACTLVGNLGRHELGLDMPPSHQVVLGRMTECSVDDTWLGEDEVRLEDMPILVYLNRVYAARGDVLGVQRFTDDPAKREAKMREYRSLGGRQE</sequence>
<dbReference type="PANTHER" id="PTHR43567">
    <property type="entry name" value="FLAVOREDOXIN-RELATED-RELATED"/>
    <property type="match status" value="1"/>
</dbReference>
<evidence type="ECO:0000256" key="2">
    <source>
        <dbReference type="ARBA" id="ARBA00022630"/>
    </source>
</evidence>
<evidence type="ECO:0000313" key="6">
    <source>
        <dbReference type="EMBL" id="MFC5813137.1"/>
    </source>
</evidence>
<feature type="domain" description="Flavin reductase like" evidence="5">
    <location>
        <begin position="27"/>
        <end position="177"/>
    </location>
</feature>
<comment type="similarity">
    <text evidence="3">Belongs to the flavoredoxin family.</text>
</comment>
<feature type="region of interest" description="Disordered" evidence="4">
    <location>
        <begin position="1"/>
        <end position="24"/>
    </location>
</feature>
<feature type="compositionally biased region" description="Low complexity" evidence="4">
    <location>
        <begin position="1"/>
        <end position="21"/>
    </location>
</feature>
<dbReference type="SUPFAM" id="SSF50475">
    <property type="entry name" value="FMN-binding split barrel"/>
    <property type="match status" value="1"/>
</dbReference>
<evidence type="ECO:0000256" key="1">
    <source>
        <dbReference type="ARBA" id="ARBA00001917"/>
    </source>
</evidence>
<proteinExistence type="inferred from homology"/>
<comment type="caution">
    <text evidence="6">The sequence shown here is derived from an EMBL/GenBank/DDBJ whole genome shotgun (WGS) entry which is preliminary data.</text>
</comment>
<evidence type="ECO:0000313" key="7">
    <source>
        <dbReference type="Proteomes" id="UP001596112"/>
    </source>
</evidence>
<dbReference type="InterPro" id="IPR052174">
    <property type="entry name" value="Flavoredoxin"/>
</dbReference>
<reference evidence="7" key="1">
    <citation type="journal article" date="2019" name="Int. J. Syst. Evol. Microbiol.">
        <title>The Global Catalogue of Microorganisms (GCM) 10K type strain sequencing project: providing services to taxonomists for standard genome sequencing and annotation.</title>
        <authorList>
            <consortium name="The Broad Institute Genomics Platform"/>
            <consortium name="The Broad Institute Genome Sequencing Center for Infectious Disease"/>
            <person name="Wu L."/>
            <person name="Ma J."/>
        </authorList>
    </citation>
    <scope>NUCLEOTIDE SEQUENCE [LARGE SCALE GENOMIC DNA]</scope>
    <source>
        <strain evidence="7">JCM 9918</strain>
    </source>
</reference>
<dbReference type="Gene3D" id="2.30.110.10">
    <property type="entry name" value="Electron Transport, Fmn-binding Protein, Chain A"/>
    <property type="match status" value="1"/>
</dbReference>
<dbReference type="Proteomes" id="UP001596112">
    <property type="component" value="Unassembled WGS sequence"/>
</dbReference>
<organism evidence="6 7">
    <name type="scientific">Streptomyces heilongjiangensis</name>
    <dbReference type="NCBI Taxonomy" id="945052"/>
    <lineage>
        <taxon>Bacteria</taxon>
        <taxon>Bacillati</taxon>
        <taxon>Actinomycetota</taxon>
        <taxon>Actinomycetes</taxon>
        <taxon>Kitasatosporales</taxon>
        <taxon>Streptomycetaceae</taxon>
        <taxon>Streptomyces</taxon>
    </lineage>
</organism>
<protein>
    <submittedName>
        <fullName evidence="6">Flavin reductase family protein</fullName>
        <ecNumber evidence="6">1.5.1.-</ecNumber>
    </submittedName>
</protein>
<dbReference type="EMBL" id="JBHSNZ010000053">
    <property type="protein sequence ID" value="MFC5813137.1"/>
    <property type="molecule type" value="Genomic_DNA"/>
</dbReference>
<dbReference type="InterPro" id="IPR012349">
    <property type="entry name" value="Split_barrel_FMN-bd"/>
</dbReference>
<dbReference type="InterPro" id="IPR002563">
    <property type="entry name" value="Flavin_Rdtase-like_dom"/>
</dbReference>
<dbReference type="RefSeq" id="WP_272173029.1">
    <property type="nucleotide sequence ID" value="NZ_JAQOSL010000075.1"/>
</dbReference>